<dbReference type="CDD" id="cd03137">
    <property type="entry name" value="GATase1_AraC_1"/>
    <property type="match status" value="1"/>
</dbReference>
<protein>
    <submittedName>
        <fullName evidence="4">Helix-turn-helix domain-containing protein</fullName>
    </submittedName>
</protein>
<proteinExistence type="predicted"/>
<dbReference type="Pfam" id="PF01965">
    <property type="entry name" value="DJ-1_PfpI"/>
    <property type="match status" value="1"/>
</dbReference>
<dbReference type="Gene3D" id="3.40.50.880">
    <property type="match status" value="1"/>
</dbReference>
<dbReference type="InterPro" id="IPR018060">
    <property type="entry name" value="HTH_AraC"/>
</dbReference>
<dbReference type="GO" id="GO:0003700">
    <property type="term" value="F:DNA-binding transcription factor activity"/>
    <property type="evidence" value="ECO:0007669"/>
    <property type="project" value="InterPro"/>
</dbReference>
<reference evidence="4 5" key="1">
    <citation type="submission" date="2019-11" db="EMBL/GenBank/DDBJ databases">
        <title>Novel species isolated from a subtropical stream in China.</title>
        <authorList>
            <person name="Lu H."/>
        </authorList>
    </citation>
    <scope>NUCLEOTIDE SEQUENCE [LARGE SCALE GENOMIC DNA]</scope>
    <source>
        <strain evidence="4 5">FT25W</strain>
    </source>
</reference>
<feature type="domain" description="HTH araC/xylS-type" evidence="3">
    <location>
        <begin position="238"/>
        <end position="336"/>
    </location>
</feature>
<keyword evidence="1" id="KW-0805">Transcription regulation</keyword>
<organism evidence="4 5">
    <name type="scientific">Duganella alba</name>
    <dbReference type="NCBI Taxonomy" id="2666081"/>
    <lineage>
        <taxon>Bacteria</taxon>
        <taxon>Pseudomonadati</taxon>
        <taxon>Pseudomonadota</taxon>
        <taxon>Betaproteobacteria</taxon>
        <taxon>Burkholderiales</taxon>
        <taxon>Oxalobacteraceae</taxon>
        <taxon>Telluria group</taxon>
        <taxon>Duganella</taxon>
    </lineage>
</organism>
<dbReference type="PANTHER" id="PTHR43130">
    <property type="entry name" value="ARAC-FAMILY TRANSCRIPTIONAL REGULATOR"/>
    <property type="match status" value="1"/>
</dbReference>
<evidence type="ECO:0000259" key="3">
    <source>
        <dbReference type="PROSITE" id="PS01124"/>
    </source>
</evidence>
<dbReference type="GO" id="GO:0043565">
    <property type="term" value="F:sequence-specific DNA binding"/>
    <property type="evidence" value="ECO:0007669"/>
    <property type="project" value="InterPro"/>
</dbReference>
<dbReference type="InterPro" id="IPR009057">
    <property type="entry name" value="Homeodomain-like_sf"/>
</dbReference>
<dbReference type="Pfam" id="PF12833">
    <property type="entry name" value="HTH_18"/>
    <property type="match status" value="1"/>
</dbReference>
<dbReference type="EMBL" id="WKJM01000002">
    <property type="protein sequence ID" value="MRX07031.1"/>
    <property type="molecule type" value="Genomic_DNA"/>
</dbReference>
<gene>
    <name evidence="4" type="ORF">GJ697_04190</name>
</gene>
<comment type="caution">
    <text evidence="4">The sequence shown here is derived from an EMBL/GenBank/DDBJ whole genome shotgun (WGS) entry which is preliminary data.</text>
</comment>
<accession>A0A6L5QD54</accession>
<dbReference type="SMART" id="SM00342">
    <property type="entry name" value="HTH_ARAC"/>
    <property type="match status" value="1"/>
</dbReference>
<dbReference type="AlphaFoldDB" id="A0A6L5QD54"/>
<dbReference type="PANTHER" id="PTHR43130:SF3">
    <property type="entry name" value="HTH-TYPE TRANSCRIPTIONAL REGULATOR RV1931C"/>
    <property type="match status" value="1"/>
</dbReference>
<dbReference type="SUPFAM" id="SSF52317">
    <property type="entry name" value="Class I glutamine amidotransferase-like"/>
    <property type="match status" value="1"/>
</dbReference>
<dbReference type="InterPro" id="IPR052158">
    <property type="entry name" value="INH-QAR"/>
</dbReference>
<keyword evidence="5" id="KW-1185">Reference proteome</keyword>
<evidence type="ECO:0000313" key="4">
    <source>
        <dbReference type="EMBL" id="MRX07031.1"/>
    </source>
</evidence>
<evidence type="ECO:0000256" key="2">
    <source>
        <dbReference type="ARBA" id="ARBA00023163"/>
    </source>
</evidence>
<evidence type="ECO:0000256" key="1">
    <source>
        <dbReference type="ARBA" id="ARBA00023015"/>
    </source>
</evidence>
<dbReference type="SUPFAM" id="SSF46689">
    <property type="entry name" value="Homeodomain-like"/>
    <property type="match status" value="2"/>
</dbReference>
<dbReference type="Gene3D" id="1.10.10.60">
    <property type="entry name" value="Homeodomain-like"/>
    <property type="match status" value="1"/>
</dbReference>
<evidence type="ECO:0000313" key="5">
    <source>
        <dbReference type="Proteomes" id="UP000481037"/>
    </source>
</evidence>
<keyword evidence="2" id="KW-0804">Transcription</keyword>
<name>A0A6L5QD54_9BURK</name>
<dbReference type="InterPro" id="IPR002818">
    <property type="entry name" value="DJ-1/PfpI"/>
</dbReference>
<dbReference type="PROSITE" id="PS01124">
    <property type="entry name" value="HTH_ARAC_FAMILY_2"/>
    <property type="match status" value="1"/>
</dbReference>
<sequence>MRSCWPPSAAWYPEPAPVLHHLLFPAGAAVTARVALVIFPMFHILDLSILSVFGVANHFAPGSYQVDVVSMTGGLIRSQSGVGIDTIPFSDQHYDTVIVGSTPGLPAPAPDMVQRLQVAARSARRIASICTGAFILAEAGVLDGRSVTTHWGFADALARRFPRIQVEPDKIFVRDGHVWSSAGMTACIDLVLGLIEADLGHAITKQICKIMVLYHRRSGGQSQFSVLAEIDPKKERIRRVLTFIKDNLREPLSIQQLADQVNWSARHFSRAFQAETGLTPAKAIEKLRVEAAQALIESGHTSAARIADQTGFGDDERMRRAFLRVLGVPPQKFVRASRSVKLDVGR</sequence>
<dbReference type="InterPro" id="IPR029062">
    <property type="entry name" value="Class_I_gatase-like"/>
</dbReference>
<dbReference type="Proteomes" id="UP000481037">
    <property type="component" value="Unassembled WGS sequence"/>
</dbReference>